<comment type="similarity">
    <text evidence="4">Belongs to the PPR family. P subfamily.</text>
</comment>
<dbReference type="OMA" id="CIDINPV"/>
<dbReference type="PANTHER" id="PTHR13547">
    <property type="match status" value="1"/>
</dbReference>
<keyword evidence="10" id="KW-0378">Hydrolase</keyword>
<dbReference type="OrthoDB" id="46913at2759"/>
<keyword evidence="9" id="KW-0677">Repeat</keyword>
<dbReference type="GO" id="GO:0004526">
    <property type="term" value="F:ribonuclease P activity"/>
    <property type="evidence" value="ECO:0007669"/>
    <property type="project" value="UniProtKB-EC"/>
</dbReference>
<reference evidence="17 18" key="1">
    <citation type="submission" date="2020-04" db="EMBL/GenBank/DDBJ databases">
        <title>Plant Genome Project.</title>
        <authorList>
            <person name="Zhang R.-G."/>
        </authorList>
    </citation>
    <scope>NUCLEOTIDE SEQUENCE [LARGE SCALE GENOMIC DNA]</scope>
    <source>
        <strain evidence="17">YNK0</strain>
        <tissue evidence="17">Leaf</tissue>
    </source>
</reference>
<evidence type="ECO:0000256" key="5">
    <source>
        <dbReference type="ARBA" id="ARBA00012179"/>
    </source>
</evidence>
<evidence type="ECO:0000256" key="3">
    <source>
        <dbReference type="ARBA" id="ARBA00004173"/>
    </source>
</evidence>
<dbReference type="InterPro" id="IPR033443">
    <property type="entry name" value="PROP1-like_PPR_dom"/>
</dbReference>
<evidence type="ECO:0000256" key="12">
    <source>
        <dbReference type="ARBA" id="ARBA00022842"/>
    </source>
</evidence>
<keyword evidence="12" id="KW-0460">Magnesium</keyword>
<evidence type="ECO:0000256" key="9">
    <source>
        <dbReference type="ARBA" id="ARBA00022737"/>
    </source>
</evidence>
<evidence type="ECO:0000259" key="15">
    <source>
        <dbReference type="Pfam" id="PF16953"/>
    </source>
</evidence>
<organism evidence="17 18">
    <name type="scientific">Tetracentron sinense</name>
    <name type="common">Spur-leaf</name>
    <dbReference type="NCBI Taxonomy" id="13715"/>
    <lineage>
        <taxon>Eukaryota</taxon>
        <taxon>Viridiplantae</taxon>
        <taxon>Streptophyta</taxon>
        <taxon>Embryophyta</taxon>
        <taxon>Tracheophyta</taxon>
        <taxon>Spermatophyta</taxon>
        <taxon>Magnoliopsida</taxon>
        <taxon>Trochodendrales</taxon>
        <taxon>Trochodendraceae</taxon>
        <taxon>Tetracentron</taxon>
    </lineage>
</organism>
<comment type="catalytic activity">
    <reaction evidence="1">
        <text>Endonucleolytic cleavage of RNA, removing 5'-extranucleotides from tRNA precursor.</text>
        <dbReference type="EC" id="3.1.26.5"/>
    </reaction>
</comment>
<keyword evidence="6" id="KW-0819">tRNA processing</keyword>
<dbReference type="AlphaFoldDB" id="A0A834ZD83"/>
<gene>
    <name evidence="17" type="ORF">HHK36_007746</name>
</gene>
<dbReference type="Proteomes" id="UP000655225">
    <property type="component" value="Unassembled WGS sequence"/>
</dbReference>
<keyword evidence="18" id="KW-1185">Reference proteome</keyword>
<keyword evidence="11" id="KW-0862">Zinc</keyword>
<evidence type="ECO:0000256" key="4">
    <source>
        <dbReference type="ARBA" id="ARBA00007626"/>
    </source>
</evidence>
<feature type="domain" description="PROP1-like PPR" evidence="16">
    <location>
        <begin position="94"/>
        <end position="312"/>
    </location>
</feature>
<evidence type="ECO:0000256" key="6">
    <source>
        <dbReference type="ARBA" id="ARBA00022694"/>
    </source>
</evidence>
<evidence type="ECO:0000256" key="11">
    <source>
        <dbReference type="ARBA" id="ARBA00022833"/>
    </source>
</evidence>
<keyword evidence="7" id="KW-0540">Nuclease</keyword>
<dbReference type="EMBL" id="JABCRI010000005">
    <property type="protein sequence ID" value="KAF8405669.1"/>
    <property type="molecule type" value="Genomic_DNA"/>
</dbReference>
<feature type="domain" description="PRORP" evidence="15">
    <location>
        <begin position="352"/>
        <end position="491"/>
    </location>
</feature>
<evidence type="ECO:0000256" key="10">
    <source>
        <dbReference type="ARBA" id="ARBA00022801"/>
    </source>
</evidence>
<evidence type="ECO:0000256" key="8">
    <source>
        <dbReference type="ARBA" id="ARBA00022723"/>
    </source>
</evidence>
<keyword evidence="8" id="KW-0479">Metal-binding</keyword>
<dbReference type="FunFam" id="1.25.40.10:FF:000339">
    <property type="entry name" value="Proteinaceous RNase P 1, chloroplastic/mitochondrial"/>
    <property type="match status" value="1"/>
</dbReference>
<evidence type="ECO:0000256" key="2">
    <source>
        <dbReference type="ARBA" id="ARBA00001946"/>
    </source>
</evidence>
<evidence type="ECO:0000259" key="16">
    <source>
        <dbReference type="Pfam" id="PF17177"/>
    </source>
</evidence>
<dbReference type="NCBIfam" id="TIGR00756">
    <property type="entry name" value="PPR"/>
    <property type="match status" value="1"/>
</dbReference>
<evidence type="ECO:0000256" key="1">
    <source>
        <dbReference type="ARBA" id="ARBA00000928"/>
    </source>
</evidence>
<name>A0A834ZD83_TETSI</name>
<dbReference type="EC" id="3.1.26.5" evidence="5"/>
<dbReference type="InterPro" id="IPR011990">
    <property type="entry name" value="TPR-like_helical_dom_sf"/>
</dbReference>
<accession>A0A834ZD83</accession>
<dbReference type="Pfam" id="PF17177">
    <property type="entry name" value="PPR_long"/>
    <property type="match status" value="1"/>
</dbReference>
<dbReference type="PANTHER" id="PTHR13547:SF1">
    <property type="entry name" value="MITOCHONDRIAL RIBONUCLEASE P CATALYTIC SUBUNIT"/>
    <property type="match status" value="1"/>
</dbReference>
<protein>
    <recommendedName>
        <fullName evidence="5">ribonuclease P</fullName>
        <ecNumber evidence="5">3.1.26.5</ecNumber>
    </recommendedName>
</protein>
<keyword evidence="13" id="KW-0809">Transit peptide</keyword>
<dbReference type="Pfam" id="PF16953">
    <property type="entry name" value="PRORP"/>
    <property type="match status" value="1"/>
</dbReference>
<comment type="subcellular location">
    <subcellularLocation>
        <location evidence="3">Mitochondrion</location>
    </subcellularLocation>
</comment>
<dbReference type="InterPro" id="IPR002885">
    <property type="entry name" value="PPR_rpt"/>
</dbReference>
<comment type="caution">
    <text evidence="17">The sequence shown here is derived from an EMBL/GenBank/DDBJ whole genome shotgun (WGS) entry which is preliminary data.</text>
</comment>
<keyword evidence="14" id="KW-0496">Mitochondrion</keyword>
<sequence length="560" mass="62609">MLFAGSFSPSLARNSSLFTFFTKTPLLLLYQSSHAQRIPLHYPFPLSVKPSNSINVNSFSMNKTIHFSTSALSATVPSHESSTATTSIVSNKSKKKAHRESPEGLLRFKLDMCSKRGDVVEALRLYDDARSKGISLSQHHYNVLLYLCSSSHSSFESDSALNDVNNLNLGLARGFEIFQQMGIDKISPNEATFTSAARLAAAMEDPEMAFDLVKKMLSFDIPPKLRSYGPALFGFCKKGEADEAYEVDAHMVASGVSAEEPELSALFRLSADASRGDRVYDMLHRLRATVRQVSESTAEIVEGWFKSDAAAEVGEENWDVGKVREGLVKGGGGWHGQGWLGKGKWRVVRTEMDEMGVCRSCGEKLVCIDIDPMETENFAGSLSSLACEREVKADFNRFQEWLLRHGPFDAVIDGANVGLINQHTFSFFQLNSIVNQIRQLSPSKRMPLIVLHSRRVKGGPAEKPNNKKLLESWKKSGALYATPSGSNDDWNIWLQLIMENPLLVEWEFIHDDNGEEESDNDLEENDFFLNLQNAWALQENNNNNDWADNDWVDDDLLQDD</sequence>
<dbReference type="InterPro" id="IPR031595">
    <property type="entry name" value="PRORP_C"/>
</dbReference>
<evidence type="ECO:0000256" key="14">
    <source>
        <dbReference type="ARBA" id="ARBA00023128"/>
    </source>
</evidence>
<evidence type="ECO:0000256" key="13">
    <source>
        <dbReference type="ARBA" id="ARBA00022946"/>
    </source>
</evidence>
<evidence type="ECO:0000256" key="7">
    <source>
        <dbReference type="ARBA" id="ARBA00022722"/>
    </source>
</evidence>
<proteinExistence type="inferred from homology"/>
<evidence type="ECO:0000313" key="18">
    <source>
        <dbReference type="Proteomes" id="UP000655225"/>
    </source>
</evidence>
<dbReference type="GO" id="GO:0046872">
    <property type="term" value="F:metal ion binding"/>
    <property type="evidence" value="ECO:0007669"/>
    <property type="project" value="UniProtKB-KW"/>
</dbReference>
<comment type="cofactor">
    <cofactor evidence="2">
        <name>Mg(2+)</name>
        <dbReference type="ChEBI" id="CHEBI:18420"/>
    </cofactor>
</comment>
<evidence type="ECO:0000313" key="17">
    <source>
        <dbReference type="EMBL" id="KAF8405669.1"/>
    </source>
</evidence>
<dbReference type="Gene3D" id="3.40.50.11980">
    <property type="match status" value="1"/>
</dbReference>
<dbReference type="Gene3D" id="1.25.40.10">
    <property type="entry name" value="Tetratricopeptide repeat domain"/>
    <property type="match status" value="1"/>
</dbReference>
<dbReference type="GO" id="GO:0001682">
    <property type="term" value="P:tRNA 5'-leader removal"/>
    <property type="evidence" value="ECO:0007669"/>
    <property type="project" value="TreeGrafter"/>
</dbReference>
<dbReference type="GO" id="GO:0005739">
    <property type="term" value="C:mitochondrion"/>
    <property type="evidence" value="ECO:0007669"/>
    <property type="project" value="UniProtKB-SubCell"/>
</dbReference>